<dbReference type="Gramene" id="OBART02G12700.1">
    <property type="protein sequence ID" value="OBART02G12700.1"/>
    <property type="gene ID" value="OBART02G12700"/>
</dbReference>
<dbReference type="EnsemblPlants" id="OBART02G12700.1">
    <property type="protein sequence ID" value="OBART02G12700.1"/>
    <property type="gene ID" value="OBART02G12700"/>
</dbReference>
<evidence type="ECO:0000313" key="1">
    <source>
        <dbReference type="EnsemblPlants" id="OBART02G12700.1"/>
    </source>
</evidence>
<keyword evidence="2" id="KW-1185">Reference proteome</keyword>
<evidence type="ECO:0000313" key="2">
    <source>
        <dbReference type="Proteomes" id="UP000026960"/>
    </source>
</evidence>
<accession>A0A0D3F3S5</accession>
<sequence>MEKVLIKIFRKEVVNEMKKKLINSASKVVRKHKAKKAKGLAQSDGSFSRFSATYFSKVVSSLSPH</sequence>
<dbReference type="AlphaFoldDB" id="A0A0D3F3S5"/>
<dbReference type="Proteomes" id="UP000026960">
    <property type="component" value="Chromosome 2"/>
</dbReference>
<reference evidence="1" key="1">
    <citation type="journal article" date="2009" name="Rice">
        <title>De Novo Next Generation Sequencing of Plant Genomes.</title>
        <authorList>
            <person name="Rounsley S."/>
            <person name="Marri P.R."/>
            <person name="Yu Y."/>
            <person name="He R."/>
            <person name="Sisneros N."/>
            <person name="Goicoechea J.L."/>
            <person name="Lee S.J."/>
            <person name="Angelova A."/>
            <person name="Kudrna D."/>
            <person name="Luo M."/>
            <person name="Affourtit J."/>
            <person name="Desany B."/>
            <person name="Knight J."/>
            <person name="Niazi F."/>
            <person name="Egholm M."/>
            <person name="Wing R.A."/>
        </authorList>
    </citation>
    <scope>NUCLEOTIDE SEQUENCE [LARGE SCALE GENOMIC DNA]</scope>
    <source>
        <strain evidence="1">cv. IRGC 105608</strain>
    </source>
</reference>
<organism evidence="1">
    <name type="scientific">Oryza barthii</name>
    <dbReference type="NCBI Taxonomy" id="65489"/>
    <lineage>
        <taxon>Eukaryota</taxon>
        <taxon>Viridiplantae</taxon>
        <taxon>Streptophyta</taxon>
        <taxon>Embryophyta</taxon>
        <taxon>Tracheophyta</taxon>
        <taxon>Spermatophyta</taxon>
        <taxon>Magnoliopsida</taxon>
        <taxon>Liliopsida</taxon>
        <taxon>Poales</taxon>
        <taxon>Poaceae</taxon>
        <taxon>BOP clade</taxon>
        <taxon>Oryzoideae</taxon>
        <taxon>Oryzeae</taxon>
        <taxon>Oryzinae</taxon>
        <taxon>Oryza</taxon>
    </lineage>
</organism>
<dbReference type="PaxDb" id="65489-OBART02G12700.1"/>
<protein>
    <submittedName>
        <fullName evidence="1">Uncharacterized protein</fullName>
    </submittedName>
</protein>
<name>A0A0D3F3S5_9ORYZ</name>
<reference evidence="1" key="2">
    <citation type="submission" date="2015-03" db="UniProtKB">
        <authorList>
            <consortium name="EnsemblPlants"/>
        </authorList>
    </citation>
    <scope>IDENTIFICATION</scope>
</reference>
<proteinExistence type="predicted"/>
<dbReference type="HOGENOM" id="CLU_2853266_0_0_1"/>